<evidence type="ECO:0000313" key="4">
    <source>
        <dbReference type="Proteomes" id="UP000594263"/>
    </source>
</evidence>
<feature type="domain" description="VQ" evidence="2">
    <location>
        <begin position="30"/>
        <end position="51"/>
    </location>
</feature>
<organism evidence="3 4">
    <name type="scientific">Kalanchoe fedtschenkoi</name>
    <name type="common">Lavender scallops</name>
    <name type="synonym">South American air plant</name>
    <dbReference type="NCBI Taxonomy" id="63787"/>
    <lineage>
        <taxon>Eukaryota</taxon>
        <taxon>Viridiplantae</taxon>
        <taxon>Streptophyta</taxon>
        <taxon>Embryophyta</taxon>
        <taxon>Tracheophyta</taxon>
        <taxon>Spermatophyta</taxon>
        <taxon>Magnoliopsida</taxon>
        <taxon>eudicotyledons</taxon>
        <taxon>Gunneridae</taxon>
        <taxon>Pentapetalae</taxon>
        <taxon>Saxifragales</taxon>
        <taxon>Crassulaceae</taxon>
        <taxon>Kalanchoe</taxon>
    </lineage>
</organism>
<dbReference type="Pfam" id="PF05678">
    <property type="entry name" value="VQ"/>
    <property type="match status" value="1"/>
</dbReference>
<evidence type="ECO:0000313" key="3">
    <source>
        <dbReference type="EnsemblPlants" id="Kaladp0011s1134.1.v1.1.CDS.1"/>
    </source>
</evidence>
<sequence>MGKGVASSLKVSMNIEKRPQFNSLINVLKPKVYITDSSSFKKLVQDLTGNGSCCSSSRTSSSGSGCYGSRDPSLSPPPFEPEVEKVDVQIIDVGEQESFSAYDLLSFDPLEQYYLDDQTYANSSDESSNLAWEANLSFSNMDQLFLENQLPVADAEWSAYQDLESWLLDTDQQPLQYHDHNGYDFNNVIGAHEQEAAAFSLDDICRWLL</sequence>
<feature type="region of interest" description="Disordered" evidence="1">
    <location>
        <begin position="51"/>
        <end position="80"/>
    </location>
</feature>
<name>A0A7N0SX51_KALFE</name>
<accession>A0A7N0SX51</accession>
<dbReference type="AlphaFoldDB" id="A0A7N0SX51"/>
<feature type="compositionally biased region" description="Low complexity" evidence="1">
    <location>
        <begin position="51"/>
        <end position="69"/>
    </location>
</feature>
<dbReference type="EnsemblPlants" id="Kaladp0011s1134.1.v1.1">
    <property type="protein sequence ID" value="Kaladp0011s1134.1.v1.1.CDS.1"/>
    <property type="gene ID" value="Kaladp0011s1134.v1.1"/>
</dbReference>
<dbReference type="InterPro" id="IPR008889">
    <property type="entry name" value="VQ"/>
</dbReference>
<reference evidence="3" key="1">
    <citation type="submission" date="2021-01" db="UniProtKB">
        <authorList>
            <consortium name="EnsemblPlants"/>
        </authorList>
    </citation>
    <scope>IDENTIFICATION</scope>
</reference>
<dbReference type="Proteomes" id="UP000594263">
    <property type="component" value="Unplaced"/>
</dbReference>
<keyword evidence="4" id="KW-1185">Reference proteome</keyword>
<protein>
    <recommendedName>
        <fullName evidence="2">VQ domain-containing protein</fullName>
    </recommendedName>
</protein>
<evidence type="ECO:0000256" key="1">
    <source>
        <dbReference type="SAM" id="MobiDB-lite"/>
    </source>
</evidence>
<evidence type="ECO:0000259" key="2">
    <source>
        <dbReference type="Pfam" id="PF05678"/>
    </source>
</evidence>
<dbReference type="Gramene" id="Kaladp0011s1134.1.v1.1">
    <property type="protein sequence ID" value="Kaladp0011s1134.1.v1.1.CDS.1"/>
    <property type="gene ID" value="Kaladp0011s1134.v1.1"/>
</dbReference>
<proteinExistence type="predicted"/>